<keyword evidence="2" id="KW-1185">Reference proteome</keyword>
<gene>
    <name evidence="1" type="ORF">L2E82_12911</name>
</gene>
<dbReference type="EMBL" id="CM042010">
    <property type="protein sequence ID" value="KAI3782853.1"/>
    <property type="molecule type" value="Genomic_DNA"/>
</dbReference>
<name>A0ACB9GIH6_CICIN</name>
<comment type="caution">
    <text evidence="1">The sequence shown here is derived from an EMBL/GenBank/DDBJ whole genome shotgun (WGS) entry which is preliminary data.</text>
</comment>
<evidence type="ECO:0000313" key="2">
    <source>
        <dbReference type="Proteomes" id="UP001055811"/>
    </source>
</evidence>
<reference evidence="2" key="1">
    <citation type="journal article" date="2022" name="Mol. Ecol. Resour.">
        <title>The genomes of chicory, endive, great burdock and yacon provide insights into Asteraceae palaeo-polyploidization history and plant inulin production.</title>
        <authorList>
            <person name="Fan W."/>
            <person name="Wang S."/>
            <person name="Wang H."/>
            <person name="Wang A."/>
            <person name="Jiang F."/>
            <person name="Liu H."/>
            <person name="Zhao H."/>
            <person name="Xu D."/>
            <person name="Zhang Y."/>
        </authorList>
    </citation>
    <scope>NUCLEOTIDE SEQUENCE [LARGE SCALE GENOMIC DNA]</scope>
    <source>
        <strain evidence="2">cv. Punajuju</strain>
    </source>
</reference>
<dbReference type="Proteomes" id="UP001055811">
    <property type="component" value="Linkage Group LG02"/>
</dbReference>
<accession>A0ACB9GIH6</accession>
<protein>
    <submittedName>
        <fullName evidence="1">Uncharacterized protein</fullName>
    </submittedName>
</protein>
<proteinExistence type="predicted"/>
<reference evidence="1 2" key="2">
    <citation type="journal article" date="2022" name="Mol. Ecol. Resour.">
        <title>The genomes of chicory, endive, great burdock and yacon provide insights into Asteraceae paleo-polyploidization history and plant inulin production.</title>
        <authorList>
            <person name="Fan W."/>
            <person name="Wang S."/>
            <person name="Wang H."/>
            <person name="Wang A."/>
            <person name="Jiang F."/>
            <person name="Liu H."/>
            <person name="Zhao H."/>
            <person name="Xu D."/>
            <person name="Zhang Y."/>
        </authorList>
    </citation>
    <scope>NUCLEOTIDE SEQUENCE [LARGE SCALE GENOMIC DNA]</scope>
    <source>
        <strain evidence="2">cv. Punajuju</strain>
        <tissue evidence="1">Leaves</tissue>
    </source>
</reference>
<sequence>MDNDSSDISGELQRLVSFLEESKGNDQSRQQKPEPEPWEGFLQRENFLTEICTPKSSVTSRKTPLTTADLHSKVASCL</sequence>
<evidence type="ECO:0000313" key="1">
    <source>
        <dbReference type="EMBL" id="KAI3782853.1"/>
    </source>
</evidence>
<organism evidence="1 2">
    <name type="scientific">Cichorium intybus</name>
    <name type="common">Chicory</name>
    <dbReference type="NCBI Taxonomy" id="13427"/>
    <lineage>
        <taxon>Eukaryota</taxon>
        <taxon>Viridiplantae</taxon>
        <taxon>Streptophyta</taxon>
        <taxon>Embryophyta</taxon>
        <taxon>Tracheophyta</taxon>
        <taxon>Spermatophyta</taxon>
        <taxon>Magnoliopsida</taxon>
        <taxon>eudicotyledons</taxon>
        <taxon>Gunneridae</taxon>
        <taxon>Pentapetalae</taxon>
        <taxon>asterids</taxon>
        <taxon>campanulids</taxon>
        <taxon>Asterales</taxon>
        <taxon>Asteraceae</taxon>
        <taxon>Cichorioideae</taxon>
        <taxon>Cichorieae</taxon>
        <taxon>Cichoriinae</taxon>
        <taxon>Cichorium</taxon>
    </lineage>
</organism>